<dbReference type="OMA" id="FDMSVET"/>
<protein>
    <submittedName>
        <fullName evidence="2">Uncharacterized protein</fullName>
    </submittedName>
</protein>
<feature type="transmembrane region" description="Helical" evidence="1">
    <location>
        <begin position="162"/>
        <end position="184"/>
    </location>
</feature>
<reference evidence="2 3" key="1">
    <citation type="journal article" date="2007" name="Proc. Natl. Acad. Sci. U.S.A.">
        <title>The tiny eukaryote Ostreococcus provides genomic insights into the paradox of plankton speciation.</title>
        <authorList>
            <person name="Palenik B."/>
            <person name="Grimwood J."/>
            <person name="Aerts A."/>
            <person name="Rouze P."/>
            <person name="Salamov A."/>
            <person name="Putnam N."/>
            <person name="Dupont C."/>
            <person name="Jorgensen R."/>
            <person name="Derelle E."/>
            <person name="Rombauts S."/>
            <person name="Zhou K."/>
            <person name="Otillar R."/>
            <person name="Merchant S.S."/>
            <person name="Podell S."/>
            <person name="Gaasterland T."/>
            <person name="Napoli C."/>
            <person name="Gendler K."/>
            <person name="Manuell A."/>
            <person name="Tai V."/>
            <person name="Vallon O."/>
            <person name="Piganeau G."/>
            <person name="Jancek S."/>
            <person name="Heijde M."/>
            <person name="Jabbari K."/>
            <person name="Bowler C."/>
            <person name="Lohr M."/>
            <person name="Robbens S."/>
            <person name="Werner G."/>
            <person name="Dubchak I."/>
            <person name="Pazour G.J."/>
            <person name="Ren Q."/>
            <person name="Paulsen I."/>
            <person name="Delwiche C."/>
            <person name="Schmutz J."/>
            <person name="Rokhsar D."/>
            <person name="Van de Peer Y."/>
            <person name="Moreau H."/>
            <person name="Grigoriev I.V."/>
        </authorList>
    </citation>
    <scope>NUCLEOTIDE SEQUENCE [LARGE SCALE GENOMIC DNA]</scope>
    <source>
        <strain evidence="2 3">CCE9901</strain>
    </source>
</reference>
<sequence>MDAQRANAVLGLRPDASSDELVRAHKDMLEKYAEDEIKRGEVEAAYDVLLMKSFNRRTKGESVKNEVKYADVVPAVDKIKASLPPWAREAGKSLPAGPRFAAPSRETTTRAGALFGALALVTLLQGFAQPEGVENPTGLEIAAALGATVWFMNQKRVSIGRAAALAFGALVVGSVVGGAVQGWLRVDIVPFAGISSPSTIVSEFGILSLFIAAACLD</sequence>
<keyword evidence="1" id="KW-0812">Transmembrane</keyword>
<dbReference type="KEGG" id="olu:OSTLU_31838"/>
<keyword evidence="1" id="KW-1133">Transmembrane helix</keyword>
<evidence type="ECO:0000313" key="3">
    <source>
        <dbReference type="Proteomes" id="UP000001568"/>
    </source>
</evidence>
<dbReference type="InterPro" id="IPR021788">
    <property type="entry name" value="CPP1-like"/>
</dbReference>
<proteinExistence type="predicted"/>
<dbReference type="Pfam" id="PF11833">
    <property type="entry name" value="CPP1-like"/>
    <property type="match status" value="1"/>
</dbReference>
<dbReference type="OrthoDB" id="513574at2759"/>
<dbReference type="GO" id="GO:0031969">
    <property type="term" value="C:chloroplast membrane"/>
    <property type="evidence" value="ECO:0007669"/>
    <property type="project" value="TreeGrafter"/>
</dbReference>
<keyword evidence="3" id="KW-1185">Reference proteome</keyword>
<dbReference type="PANTHER" id="PTHR33372:SF10">
    <property type="entry name" value="OS03G0137300 PROTEIN"/>
    <property type="match status" value="1"/>
</dbReference>
<keyword evidence="1" id="KW-0472">Membrane</keyword>
<dbReference type="PANTHER" id="PTHR33372">
    <property type="match status" value="1"/>
</dbReference>
<dbReference type="GeneID" id="5001951"/>
<dbReference type="Proteomes" id="UP000001568">
    <property type="component" value="Chromosome 5"/>
</dbReference>
<evidence type="ECO:0000256" key="1">
    <source>
        <dbReference type="SAM" id="Phobius"/>
    </source>
</evidence>
<feature type="transmembrane region" description="Helical" evidence="1">
    <location>
        <begin position="196"/>
        <end position="216"/>
    </location>
</feature>
<name>A4RXW3_OSTLU</name>
<dbReference type="AlphaFoldDB" id="A4RXW3"/>
<dbReference type="RefSeq" id="XP_001418067.1">
    <property type="nucleotide sequence ID" value="XM_001418030.1"/>
</dbReference>
<dbReference type="eggNOG" id="KOG0017">
    <property type="taxonomic scope" value="Eukaryota"/>
</dbReference>
<organism evidence="2 3">
    <name type="scientific">Ostreococcus lucimarinus (strain CCE9901)</name>
    <dbReference type="NCBI Taxonomy" id="436017"/>
    <lineage>
        <taxon>Eukaryota</taxon>
        <taxon>Viridiplantae</taxon>
        <taxon>Chlorophyta</taxon>
        <taxon>Mamiellophyceae</taxon>
        <taxon>Mamiellales</taxon>
        <taxon>Bathycoccaceae</taxon>
        <taxon>Ostreococcus</taxon>
    </lineage>
</organism>
<dbReference type="HOGENOM" id="CLU_072193_1_0_1"/>
<accession>A4RXW3</accession>
<evidence type="ECO:0000313" key="2">
    <source>
        <dbReference type="EMBL" id="ABO96360.1"/>
    </source>
</evidence>
<dbReference type="Gramene" id="ABO96360">
    <property type="protein sequence ID" value="ABO96360"/>
    <property type="gene ID" value="OSTLU_31838"/>
</dbReference>
<gene>
    <name evidence="2" type="ORF">OSTLU_31838</name>
</gene>
<dbReference type="EMBL" id="CP000585">
    <property type="protein sequence ID" value="ABO96360.1"/>
    <property type="molecule type" value="Genomic_DNA"/>
</dbReference>
<dbReference type="STRING" id="436017.A4RXW3"/>